<dbReference type="SMART" id="SM00612">
    <property type="entry name" value="Kelch"/>
    <property type="match status" value="2"/>
</dbReference>
<feature type="transmembrane region" description="Helical" evidence="4">
    <location>
        <begin position="371"/>
        <end position="392"/>
    </location>
</feature>
<dbReference type="InterPro" id="IPR006652">
    <property type="entry name" value="Kelch_1"/>
</dbReference>
<evidence type="ECO:0000256" key="1">
    <source>
        <dbReference type="ARBA" id="ARBA00022441"/>
    </source>
</evidence>
<dbReference type="AlphaFoldDB" id="A0A8H7SAN3"/>
<proteinExistence type="predicted"/>
<reference evidence="6 7" key="1">
    <citation type="submission" date="2020-12" db="EMBL/GenBank/DDBJ databases">
        <title>Metabolic potential, ecology and presence of endohyphal bacteria is reflected in genomic diversity of Mucoromycotina.</title>
        <authorList>
            <person name="Muszewska A."/>
            <person name="Okrasinska A."/>
            <person name="Steczkiewicz K."/>
            <person name="Drgas O."/>
            <person name="Orlowska M."/>
            <person name="Perlinska-Lenart U."/>
            <person name="Aleksandrzak-Piekarczyk T."/>
            <person name="Szatraj K."/>
            <person name="Zielenkiewicz U."/>
            <person name="Pilsyk S."/>
            <person name="Malc E."/>
            <person name="Mieczkowski P."/>
            <person name="Kruszewska J.S."/>
            <person name="Biernat P."/>
            <person name="Pawlowska J."/>
        </authorList>
    </citation>
    <scope>NUCLEOTIDE SEQUENCE [LARGE SCALE GENOMIC DNA]</scope>
    <source>
        <strain evidence="6 7">CBS 142.35</strain>
    </source>
</reference>
<evidence type="ECO:0000256" key="3">
    <source>
        <dbReference type="SAM" id="MobiDB-lite"/>
    </source>
</evidence>
<feature type="compositionally biased region" description="Polar residues" evidence="3">
    <location>
        <begin position="842"/>
        <end position="853"/>
    </location>
</feature>
<feature type="transmembrane region" description="Helical" evidence="4">
    <location>
        <begin position="429"/>
        <end position="447"/>
    </location>
</feature>
<keyword evidence="4" id="KW-0812">Transmembrane</keyword>
<evidence type="ECO:0000256" key="2">
    <source>
        <dbReference type="ARBA" id="ARBA00022737"/>
    </source>
</evidence>
<dbReference type="PANTHER" id="PTHR46093:SF18">
    <property type="entry name" value="FIBRONECTIN TYPE-III DOMAIN-CONTAINING PROTEIN"/>
    <property type="match status" value="1"/>
</dbReference>
<keyword evidence="7" id="KW-1185">Reference proteome</keyword>
<keyword evidence="4" id="KW-1133">Transmembrane helix</keyword>
<dbReference type="OrthoDB" id="432528at2759"/>
<keyword evidence="2" id="KW-0677">Repeat</keyword>
<dbReference type="Pfam" id="PF24681">
    <property type="entry name" value="Kelch_KLHDC2_KLHL20_DRC7"/>
    <property type="match status" value="1"/>
</dbReference>
<comment type="caution">
    <text evidence="6">The sequence shown here is derived from an EMBL/GenBank/DDBJ whole genome shotgun (WGS) entry which is preliminary data.</text>
</comment>
<feature type="region of interest" description="Disordered" evidence="3">
    <location>
        <begin position="814"/>
        <end position="879"/>
    </location>
</feature>
<dbReference type="EMBL" id="JAEPRB010000033">
    <property type="protein sequence ID" value="KAG2225048.1"/>
    <property type="molecule type" value="Genomic_DNA"/>
</dbReference>
<keyword evidence="5" id="KW-0732">Signal</keyword>
<feature type="transmembrane region" description="Helical" evidence="4">
    <location>
        <begin position="690"/>
        <end position="710"/>
    </location>
</feature>
<dbReference type="Proteomes" id="UP000646827">
    <property type="component" value="Unassembled WGS sequence"/>
</dbReference>
<organism evidence="6 7">
    <name type="scientific">Circinella minor</name>
    <dbReference type="NCBI Taxonomy" id="1195481"/>
    <lineage>
        <taxon>Eukaryota</taxon>
        <taxon>Fungi</taxon>
        <taxon>Fungi incertae sedis</taxon>
        <taxon>Mucoromycota</taxon>
        <taxon>Mucoromycotina</taxon>
        <taxon>Mucoromycetes</taxon>
        <taxon>Mucorales</taxon>
        <taxon>Lichtheimiaceae</taxon>
        <taxon>Circinella</taxon>
    </lineage>
</organism>
<feature type="compositionally biased region" description="Low complexity" evidence="3">
    <location>
        <begin position="863"/>
        <end position="879"/>
    </location>
</feature>
<gene>
    <name evidence="6" type="ORF">INT45_003248</name>
</gene>
<name>A0A8H7SAN3_9FUNG</name>
<dbReference type="SUPFAM" id="SSF117281">
    <property type="entry name" value="Kelch motif"/>
    <property type="match status" value="1"/>
</dbReference>
<evidence type="ECO:0008006" key="8">
    <source>
        <dbReference type="Google" id="ProtNLM"/>
    </source>
</evidence>
<keyword evidence="1" id="KW-0880">Kelch repeat</keyword>
<dbReference type="InterPro" id="IPR015915">
    <property type="entry name" value="Kelch-typ_b-propeller"/>
</dbReference>
<dbReference type="Gene3D" id="2.120.10.80">
    <property type="entry name" value="Kelch-type beta propeller"/>
    <property type="match status" value="2"/>
</dbReference>
<keyword evidence="4" id="KW-0472">Membrane</keyword>
<feature type="signal peptide" evidence="5">
    <location>
        <begin position="1"/>
        <end position="25"/>
    </location>
</feature>
<accession>A0A8H7SAN3</accession>
<evidence type="ECO:0000256" key="4">
    <source>
        <dbReference type="SAM" id="Phobius"/>
    </source>
</evidence>
<sequence length="879" mass="98032">MMVFLQRRFALLILLLLFSIDYCHGYFNAPNLQTTLPFAGMTASAQRNNSLLLFGGETTTDLYTNDFFQLTQTENGFSWATLSQINPPPPTSMGQAVYVDGSDSLLLIGGVSSASNNLQVPIQIYLHDFASTNWQTWAGNNATNATGIPFNRKEFSVSLDNQASRIYVYGGSINDTHVFNDLWVLDMATMAFAQLPSSDVARYGHSTSLLSNGLLVVIGGVLERSTGERLLAPMDQLYVFDTRSNAWSIQNVTGIIPSSRSAHNAVIGSNDQIIVFGGDNGGDYRSRLYINSVAILDTESWTWTTPTPEGTPPSRRSYAAAGILDGAHLTVAFGASLNLHYNDINVLSLSDYKWLRSFDEQEEESSGLSSGVIAGIVIASVVLLIIMLFLLWRFQSYVRWMVTRIHGDIWRPRAGEPVWAETTRMCCKVFLLLVFAACLAFIIRQAVTSPNVIQRIEESVPQVDVPDIRFCFEGYPTYPNPVDVRNPGVVCQTNNGFSCSSFITPLNMSVFSPVFTSSLGPVSCFLFRAPNYFQMTETSGVNNGSHLLFYPFGDTSITYGRIHVSTYPKEMDPNVKVYGIQDDINVIMSDVDVVNWMNGERNDIQTNNIYSMVPSSYSALGYELVDHQYLQNVGWNYIGFSPITNSTPQIETSFRQEAPNPNYTLTHPDLGLIAIYPSKFVLVRDREVKMYTLLNALGFVGGIFGLLLALQTWLFGYRPRSPWGVVQRWSIGDMRQSLLNGLSSNFRTAPETGIPFIHPVHRRFSVLNTLTAQETERERIARVEERMQVLELLFKAYYVDDEVFRSLDNANRRETGIIPNSDSGPLFPPSLLEKGIRPNNIDAETSSRSSQDGISLRNHRRSSTSNSSDDTPSRQPLNP</sequence>
<protein>
    <recommendedName>
        <fullName evidence="8">Galactose oxidase</fullName>
    </recommendedName>
</protein>
<feature type="chain" id="PRO_5034112201" description="Galactose oxidase" evidence="5">
    <location>
        <begin position="26"/>
        <end position="879"/>
    </location>
</feature>
<evidence type="ECO:0000313" key="7">
    <source>
        <dbReference type="Proteomes" id="UP000646827"/>
    </source>
</evidence>
<dbReference type="PANTHER" id="PTHR46093">
    <property type="entry name" value="ACYL-COA-BINDING DOMAIN-CONTAINING PROTEIN 5"/>
    <property type="match status" value="1"/>
</dbReference>
<evidence type="ECO:0000313" key="6">
    <source>
        <dbReference type="EMBL" id="KAG2225048.1"/>
    </source>
</evidence>
<evidence type="ECO:0000256" key="5">
    <source>
        <dbReference type="SAM" id="SignalP"/>
    </source>
</evidence>